<dbReference type="AlphaFoldDB" id="A0A0F9D3G6"/>
<sequence>MPTNKQLELYKLIHPDYAGFTLVEAADILGIHLRSAQQRVANMRKTHPQAFDYEKFIKKEEENIYDIQAIYKGYLSQAKVKDIEWNLTIEELEAIIQLDCHVCGKYNKINLGNTPGFHANSSIRRTAYNHKTGQKFAYHRLWRFDVTKGYDYVNCVSICWRCIRRRRLHA</sequence>
<dbReference type="Gene3D" id="3.30.40.220">
    <property type="match status" value="1"/>
</dbReference>
<protein>
    <submittedName>
        <fullName evidence="1">Uncharacterized protein</fullName>
    </submittedName>
</protein>
<comment type="caution">
    <text evidence="1">The sequence shown here is derived from an EMBL/GenBank/DDBJ whole genome shotgun (WGS) entry which is preliminary data.</text>
</comment>
<gene>
    <name evidence="1" type="ORF">LCGC14_2248850</name>
</gene>
<evidence type="ECO:0000313" key="1">
    <source>
        <dbReference type="EMBL" id="KKL56094.1"/>
    </source>
</evidence>
<proteinExistence type="predicted"/>
<dbReference type="EMBL" id="LAZR01030611">
    <property type="protein sequence ID" value="KKL56094.1"/>
    <property type="molecule type" value="Genomic_DNA"/>
</dbReference>
<name>A0A0F9D3G6_9ZZZZ</name>
<reference evidence="1" key="1">
    <citation type="journal article" date="2015" name="Nature">
        <title>Complex archaea that bridge the gap between prokaryotes and eukaryotes.</title>
        <authorList>
            <person name="Spang A."/>
            <person name="Saw J.H."/>
            <person name="Jorgensen S.L."/>
            <person name="Zaremba-Niedzwiedzka K."/>
            <person name="Martijn J."/>
            <person name="Lind A.E."/>
            <person name="van Eijk R."/>
            <person name="Schleper C."/>
            <person name="Guy L."/>
            <person name="Ettema T.J."/>
        </authorList>
    </citation>
    <scope>NUCLEOTIDE SEQUENCE</scope>
</reference>
<accession>A0A0F9D3G6</accession>
<organism evidence="1">
    <name type="scientific">marine sediment metagenome</name>
    <dbReference type="NCBI Taxonomy" id="412755"/>
    <lineage>
        <taxon>unclassified sequences</taxon>
        <taxon>metagenomes</taxon>
        <taxon>ecological metagenomes</taxon>
    </lineage>
</organism>